<organism evidence="2 3">
    <name type="scientific">Rouxiella silvae</name>
    <dbReference type="NCBI Taxonomy" id="1646373"/>
    <lineage>
        <taxon>Bacteria</taxon>
        <taxon>Pseudomonadati</taxon>
        <taxon>Pseudomonadota</taxon>
        <taxon>Gammaproteobacteria</taxon>
        <taxon>Enterobacterales</taxon>
        <taxon>Yersiniaceae</taxon>
        <taxon>Rouxiella</taxon>
    </lineage>
</organism>
<gene>
    <name evidence="2" type="ORF">ITX54_01435</name>
</gene>
<dbReference type="Proteomes" id="UP000705283">
    <property type="component" value="Unassembled WGS sequence"/>
</dbReference>
<accession>A0AA40WYS2</accession>
<dbReference type="InterPro" id="IPR001466">
    <property type="entry name" value="Beta-lactam-related"/>
</dbReference>
<dbReference type="InterPro" id="IPR012338">
    <property type="entry name" value="Beta-lactam/transpept-like"/>
</dbReference>
<comment type="caution">
    <text evidence="2">The sequence shown here is derived from an EMBL/GenBank/DDBJ whole genome shotgun (WGS) entry which is preliminary data.</text>
</comment>
<dbReference type="PROSITE" id="PS51257">
    <property type="entry name" value="PROKAR_LIPOPROTEIN"/>
    <property type="match status" value="1"/>
</dbReference>
<sequence length="414" mass="45598">MKTFLLCLMVCVSSGCSTLSKMKTDPTREQGLRLARTGDIGAEVNRLALPLILQKQTPGLVVGVLLPDGQTRVYSYGVTGEPDGGKVTGSTLFAVASVSKGFLAEITTLMVQKNVFQWNETLETLLPLNTPLSRDARKITLLQLVTHTSGLPRQMMTTEMLGGVVQYLFTGDNFYHALDRHSLVDYLADFSAPQDLSPRYSNIGYGLLDYILELRTGKKVETLLAENITGPLKLTHTGYQAPMLPGYAQRALGHAGDQPKFIRRGSQVPDWHFSSLMIGAAGLYTNADDLLTYANAHLYPTGDRALDNALRDSLRVRYARSSEAAANGWIVDEVGNQNITYQVGFIGGFSSYIGLDTRHKTAVVVLQNSFNWTNNIGHKVLQRMGEAIDSKNDYDKNSDDVTHKSLNHEALHFH</sequence>
<evidence type="ECO:0000313" key="3">
    <source>
        <dbReference type="Proteomes" id="UP000705283"/>
    </source>
</evidence>
<dbReference type="AlphaFoldDB" id="A0AA40WYS2"/>
<dbReference type="PANTHER" id="PTHR46825:SF8">
    <property type="entry name" value="BETA-LACTAMASE-RELATED"/>
    <property type="match status" value="1"/>
</dbReference>
<proteinExistence type="predicted"/>
<dbReference type="SUPFAM" id="SSF56601">
    <property type="entry name" value="beta-lactamase/transpeptidase-like"/>
    <property type="match status" value="1"/>
</dbReference>
<dbReference type="EMBL" id="JADMKS010000001">
    <property type="protein sequence ID" value="MBF6635334.1"/>
    <property type="molecule type" value="Genomic_DNA"/>
</dbReference>
<name>A0AA40WYS2_9GAMM</name>
<evidence type="ECO:0000259" key="1">
    <source>
        <dbReference type="Pfam" id="PF00144"/>
    </source>
</evidence>
<dbReference type="Pfam" id="PF00144">
    <property type="entry name" value="Beta-lactamase"/>
    <property type="match status" value="1"/>
</dbReference>
<protein>
    <submittedName>
        <fullName evidence="2">Beta-lactamase family protein</fullName>
    </submittedName>
</protein>
<dbReference type="InterPro" id="IPR050491">
    <property type="entry name" value="AmpC-like"/>
</dbReference>
<dbReference type="RefSeq" id="WP_194977391.1">
    <property type="nucleotide sequence ID" value="NZ_JADMKS010000001.1"/>
</dbReference>
<feature type="domain" description="Beta-lactamase-related" evidence="1">
    <location>
        <begin position="54"/>
        <end position="372"/>
    </location>
</feature>
<evidence type="ECO:0000313" key="2">
    <source>
        <dbReference type="EMBL" id="MBF6635334.1"/>
    </source>
</evidence>
<reference evidence="2" key="1">
    <citation type="submission" date="2020-11" db="EMBL/GenBank/DDBJ databases">
        <authorList>
            <person name="Lee S.D."/>
        </authorList>
    </citation>
    <scope>NUCLEOTIDE SEQUENCE</scope>
    <source>
        <strain evidence="2">SAP-2</strain>
    </source>
</reference>
<dbReference type="PANTHER" id="PTHR46825">
    <property type="entry name" value="D-ALANYL-D-ALANINE-CARBOXYPEPTIDASE/ENDOPEPTIDASE AMPH"/>
    <property type="match status" value="1"/>
</dbReference>
<reference evidence="2" key="2">
    <citation type="submission" date="2022-09" db="EMBL/GenBank/DDBJ databases">
        <title>Rouxiella aceris sp. nov., isolated from tree sap and emended description of the genus Rhouxiella.</title>
        <authorList>
            <person name="Kim I.S."/>
        </authorList>
    </citation>
    <scope>NUCLEOTIDE SEQUENCE</scope>
    <source>
        <strain evidence="2">SAP-2</strain>
    </source>
</reference>
<dbReference type="Gene3D" id="3.40.710.10">
    <property type="entry name" value="DD-peptidase/beta-lactamase superfamily"/>
    <property type="match status" value="1"/>
</dbReference>